<proteinExistence type="predicted"/>
<comment type="caution">
    <text evidence="2">The sequence shown here is derived from an EMBL/GenBank/DDBJ whole genome shotgun (WGS) entry which is preliminary data.</text>
</comment>
<evidence type="ECO:0000256" key="1">
    <source>
        <dbReference type="SAM" id="MobiDB-lite"/>
    </source>
</evidence>
<gene>
    <name evidence="2" type="ORF">MGAL_10B070599</name>
</gene>
<protein>
    <submittedName>
        <fullName evidence="2">Uncharacterized protein</fullName>
    </submittedName>
</protein>
<evidence type="ECO:0000313" key="2">
    <source>
        <dbReference type="EMBL" id="VDI67085.1"/>
    </source>
</evidence>
<reference evidence="2" key="1">
    <citation type="submission" date="2018-11" db="EMBL/GenBank/DDBJ databases">
        <authorList>
            <person name="Alioto T."/>
            <person name="Alioto T."/>
        </authorList>
    </citation>
    <scope>NUCLEOTIDE SEQUENCE</scope>
</reference>
<evidence type="ECO:0000313" key="3">
    <source>
        <dbReference type="Proteomes" id="UP000596742"/>
    </source>
</evidence>
<sequence length="106" mass="11732">MCISYFKEDYEMDADSGCIRQDTSSENSPLRSAQSEAGNSLEVTDGRACAITSSPKMKSKRTNGVDKNAGFLPESESLFERNKDEMTTDADADVQDKYTVNQEEGR</sequence>
<dbReference type="Proteomes" id="UP000596742">
    <property type="component" value="Unassembled WGS sequence"/>
</dbReference>
<feature type="compositionally biased region" description="Polar residues" evidence="1">
    <location>
        <begin position="21"/>
        <end position="42"/>
    </location>
</feature>
<dbReference type="AlphaFoldDB" id="A0A8B6GP02"/>
<organism evidence="2 3">
    <name type="scientific">Mytilus galloprovincialis</name>
    <name type="common">Mediterranean mussel</name>
    <dbReference type="NCBI Taxonomy" id="29158"/>
    <lineage>
        <taxon>Eukaryota</taxon>
        <taxon>Metazoa</taxon>
        <taxon>Spiralia</taxon>
        <taxon>Lophotrochozoa</taxon>
        <taxon>Mollusca</taxon>
        <taxon>Bivalvia</taxon>
        <taxon>Autobranchia</taxon>
        <taxon>Pteriomorphia</taxon>
        <taxon>Mytilida</taxon>
        <taxon>Mytiloidea</taxon>
        <taxon>Mytilidae</taxon>
        <taxon>Mytilinae</taxon>
        <taxon>Mytilus</taxon>
    </lineage>
</organism>
<name>A0A8B6GP02_MYTGA</name>
<keyword evidence="3" id="KW-1185">Reference proteome</keyword>
<feature type="region of interest" description="Disordered" evidence="1">
    <location>
        <begin position="14"/>
        <end position="106"/>
    </location>
</feature>
<dbReference type="EMBL" id="UYJE01008765">
    <property type="protein sequence ID" value="VDI67085.1"/>
    <property type="molecule type" value="Genomic_DNA"/>
</dbReference>
<accession>A0A8B6GP02</accession>